<evidence type="ECO:0000313" key="4">
    <source>
        <dbReference type="Proteomes" id="UP001497744"/>
    </source>
</evidence>
<name>A0AAV4LQW6_BABCB</name>
<gene>
    <name evidence="3" type="ORF">BcabD6B2_16140</name>
</gene>
<accession>A0AAV4LQW6</accession>
<evidence type="ECO:0000256" key="2">
    <source>
        <dbReference type="SAM" id="MobiDB-lite"/>
    </source>
</evidence>
<keyword evidence="4" id="KW-1185">Reference proteome</keyword>
<protein>
    <submittedName>
        <fullName evidence="3">Transport and Golgi organization protein 1</fullName>
    </submittedName>
</protein>
<dbReference type="AlphaFoldDB" id="A0AAV4LQW6"/>
<feature type="region of interest" description="Disordered" evidence="2">
    <location>
        <begin position="114"/>
        <end position="135"/>
    </location>
</feature>
<sequence>MGDESEEWSEEMHRVVENDNMVSSNVTADSVVDGAHTMEKAGVTSFVDIFGENPGSESCCTWSSGPVGGSGSEDVDQGRSMMPASEQDPNKLTFSDRVLYETKKLRKRLQRANSEVAGHVTPSGEAPWASVASQPAMETDDFSPYTAWAAARGFSPSYGGVNAFDARQQGGSGGCSARAMDPSDQIMEWFRNKQNFIDVAYAERAVLLASLKSPMKAVEDVAENVKTVASAVEEELARVRQENDRLRHLVEGDAQLKQRLEESAATVDELENTLAIERKHNEENLKDKMVLQQRIANYSEELKNLNESMDMLKSVHRSEVEEHEKRKAELLAKVAQLQKDITHINDNLFSCYKVVEAQKTELAFLKKQNEELKDELKRCRGDLRRLYEANSSLKSQNLSLIEINSRIRTKTLFKMDTADTCSTRESCSSKASCISRDEFSFLHSYNNTPSAMCNYSDLGHSVGGDGRTNRSHEHNMDTVRSADTLISIGNMTKRAISADTGAMASYDHHSSIFDAGGDMCREEEGRGEKREAVDRVESGFVEPEGGDLGAAVAYGSADAYLRGDVSNSGTYRVYHPSLYSADHSTQNYEDTLDGRSLTTEDLYEAPASVRSKSWLLEKVSRVSNRDSLDYLREKIKLITSQDCKGLGMV</sequence>
<organism evidence="3 4">
    <name type="scientific">Babesia caballi</name>
    <dbReference type="NCBI Taxonomy" id="5871"/>
    <lineage>
        <taxon>Eukaryota</taxon>
        <taxon>Sar</taxon>
        <taxon>Alveolata</taxon>
        <taxon>Apicomplexa</taxon>
        <taxon>Aconoidasida</taxon>
        <taxon>Piroplasmida</taxon>
        <taxon>Babesiidae</taxon>
        <taxon>Babesia</taxon>
    </lineage>
</organism>
<keyword evidence="1" id="KW-0175">Coiled coil</keyword>
<dbReference type="RefSeq" id="XP_067714248.1">
    <property type="nucleotide sequence ID" value="XM_067858147.1"/>
</dbReference>
<dbReference type="EMBL" id="BPLF01000001">
    <property type="protein sequence ID" value="GIX62179.1"/>
    <property type="molecule type" value="Genomic_DNA"/>
</dbReference>
<dbReference type="GeneID" id="94193660"/>
<evidence type="ECO:0000313" key="3">
    <source>
        <dbReference type="EMBL" id="GIX62179.1"/>
    </source>
</evidence>
<feature type="region of interest" description="Disordered" evidence="2">
    <location>
        <begin position="58"/>
        <end position="89"/>
    </location>
</feature>
<reference evidence="3 4" key="1">
    <citation type="submission" date="2021-06" db="EMBL/GenBank/DDBJ databases">
        <title>Genome sequence of Babesia caballi.</title>
        <authorList>
            <person name="Yamagishi J."/>
            <person name="Kidaka T."/>
            <person name="Ochi A."/>
        </authorList>
    </citation>
    <scope>NUCLEOTIDE SEQUENCE [LARGE SCALE GENOMIC DNA]</scope>
    <source>
        <strain evidence="3">USDA-D6B2</strain>
    </source>
</reference>
<comment type="caution">
    <text evidence="3">The sequence shown here is derived from an EMBL/GenBank/DDBJ whole genome shotgun (WGS) entry which is preliminary data.</text>
</comment>
<dbReference type="Proteomes" id="UP001497744">
    <property type="component" value="Unassembled WGS sequence"/>
</dbReference>
<feature type="coiled-coil region" evidence="1">
    <location>
        <begin position="222"/>
        <end position="389"/>
    </location>
</feature>
<evidence type="ECO:0000256" key="1">
    <source>
        <dbReference type="SAM" id="Coils"/>
    </source>
</evidence>
<proteinExistence type="predicted"/>